<protein>
    <recommendedName>
        <fullName evidence="2">Transmembrane protein 107</fullName>
    </recommendedName>
</protein>
<dbReference type="PANTHER" id="PTHR34341:SF1">
    <property type="entry name" value="TRANSMEMBRANE PROTEIN 107"/>
    <property type="match status" value="1"/>
</dbReference>
<name>A0A0L8H1K1_OCTBM</name>
<feature type="transmembrane region" description="Helical" evidence="7">
    <location>
        <begin position="6"/>
        <end position="27"/>
    </location>
</feature>
<evidence type="ECO:0000256" key="7">
    <source>
        <dbReference type="SAM" id="Phobius"/>
    </source>
</evidence>
<organism evidence="8">
    <name type="scientific">Octopus bimaculoides</name>
    <name type="common">California two-spotted octopus</name>
    <dbReference type="NCBI Taxonomy" id="37653"/>
    <lineage>
        <taxon>Eukaryota</taxon>
        <taxon>Metazoa</taxon>
        <taxon>Spiralia</taxon>
        <taxon>Lophotrochozoa</taxon>
        <taxon>Mollusca</taxon>
        <taxon>Cephalopoda</taxon>
        <taxon>Coleoidea</taxon>
        <taxon>Octopodiformes</taxon>
        <taxon>Octopoda</taxon>
        <taxon>Incirrata</taxon>
        <taxon>Octopodidae</taxon>
        <taxon>Octopus</taxon>
    </lineage>
</organism>
<dbReference type="Pfam" id="PF14995">
    <property type="entry name" value="TMEM107"/>
    <property type="match status" value="1"/>
</dbReference>
<evidence type="ECO:0000256" key="1">
    <source>
        <dbReference type="ARBA" id="ARBA00004141"/>
    </source>
</evidence>
<dbReference type="EMBL" id="KQ419568">
    <property type="protein sequence ID" value="KOF83136.1"/>
    <property type="molecule type" value="Genomic_DNA"/>
</dbReference>
<sequence length="52" mass="6060">MNRLSYVIPARFLILVAHFVTVVMITLSRERNVMQSLPLSYTPEEYSSKQTE</sequence>
<evidence type="ECO:0000256" key="4">
    <source>
        <dbReference type="ARBA" id="ARBA00022794"/>
    </source>
</evidence>
<reference evidence="8" key="1">
    <citation type="submission" date="2015-07" db="EMBL/GenBank/DDBJ databases">
        <title>MeaNS - Measles Nucleotide Surveillance Program.</title>
        <authorList>
            <person name="Tran T."/>
            <person name="Druce J."/>
        </authorList>
    </citation>
    <scope>NUCLEOTIDE SEQUENCE</scope>
    <source>
        <strain evidence="8">UCB-OBI-ISO-001</strain>
        <tissue evidence="8">Gonad</tissue>
    </source>
</reference>
<evidence type="ECO:0000256" key="5">
    <source>
        <dbReference type="ARBA" id="ARBA00022989"/>
    </source>
</evidence>
<accession>A0A0L8H1K1</accession>
<keyword evidence="5 7" id="KW-1133">Transmembrane helix</keyword>
<keyword evidence="4" id="KW-0970">Cilium biogenesis/degradation</keyword>
<dbReference type="GO" id="GO:1904491">
    <property type="term" value="P:protein localization to ciliary transition zone"/>
    <property type="evidence" value="ECO:0007669"/>
    <property type="project" value="TreeGrafter"/>
</dbReference>
<evidence type="ECO:0000256" key="3">
    <source>
        <dbReference type="ARBA" id="ARBA00022692"/>
    </source>
</evidence>
<dbReference type="InterPro" id="IPR029248">
    <property type="entry name" value="TMEM107"/>
</dbReference>
<dbReference type="PANTHER" id="PTHR34341">
    <property type="entry name" value="TRANSMEMBRANE PROTEIN 107"/>
    <property type="match status" value="1"/>
</dbReference>
<keyword evidence="3 7" id="KW-0812">Transmembrane</keyword>
<dbReference type="GO" id="GO:0016020">
    <property type="term" value="C:membrane"/>
    <property type="evidence" value="ECO:0007669"/>
    <property type="project" value="UniProtKB-SubCell"/>
</dbReference>
<gene>
    <name evidence="8" type="ORF">OCBIM_22024321mg</name>
</gene>
<dbReference type="GO" id="GO:1905515">
    <property type="term" value="P:non-motile cilium assembly"/>
    <property type="evidence" value="ECO:0007669"/>
    <property type="project" value="TreeGrafter"/>
</dbReference>
<dbReference type="GO" id="GO:0036038">
    <property type="term" value="C:MKS complex"/>
    <property type="evidence" value="ECO:0007669"/>
    <property type="project" value="TreeGrafter"/>
</dbReference>
<proteinExistence type="predicted"/>
<keyword evidence="6 7" id="KW-0472">Membrane</keyword>
<evidence type="ECO:0000313" key="8">
    <source>
        <dbReference type="EMBL" id="KOF83136.1"/>
    </source>
</evidence>
<evidence type="ECO:0000256" key="6">
    <source>
        <dbReference type="ARBA" id="ARBA00023136"/>
    </source>
</evidence>
<dbReference type="AlphaFoldDB" id="A0A0L8H1K1"/>
<comment type="subcellular location">
    <subcellularLocation>
        <location evidence="1">Membrane</location>
        <topology evidence="1">Multi-pass membrane protein</topology>
    </subcellularLocation>
</comment>
<dbReference type="OrthoDB" id="2114471at2759"/>
<evidence type="ECO:0000256" key="2">
    <source>
        <dbReference type="ARBA" id="ARBA00015652"/>
    </source>
</evidence>